<name>A0AAN9A1V9_HALRR</name>
<dbReference type="EMBL" id="JAXCGZ010009229">
    <property type="protein sequence ID" value="KAK7077346.1"/>
    <property type="molecule type" value="Genomic_DNA"/>
</dbReference>
<dbReference type="GO" id="GO:0003676">
    <property type="term" value="F:nucleic acid binding"/>
    <property type="evidence" value="ECO:0007669"/>
    <property type="project" value="InterPro"/>
</dbReference>
<sequence length="131" mass="14694">MRQSIVWSALWNTVPERCHYLLKLNIPVPIIVRLLSNWLESHPGHGLLEEEIEQERLLNVTVFPVAAMANARGPRSRAAESERCTNCHSLGHRWEQCEQTGSAGTLCLNCLGSGHWAARCPSKRMSHGSLQ</sequence>
<dbReference type="Gene3D" id="4.10.60.10">
    <property type="entry name" value="Zinc finger, CCHC-type"/>
    <property type="match status" value="1"/>
</dbReference>
<feature type="domain" description="CCHC-type" evidence="1">
    <location>
        <begin position="83"/>
        <end position="99"/>
    </location>
</feature>
<accession>A0AAN9A1V9</accession>
<dbReference type="SUPFAM" id="SSF57756">
    <property type="entry name" value="Retrovirus zinc finger-like domains"/>
    <property type="match status" value="1"/>
</dbReference>
<evidence type="ECO:0000313" key="2">
    <source>
        <dbReference type="EMBL" id="KAK7077346.1"/>
    </source>
</evidence>
<feature type="non-terminal residue" evidence="2">
    <location>
        <position position="131"/>
    </location>
</feature>
<evidence type="ECO:0000259" key="1">
    <source>
        <dbReference type="SMART" id="SM00343"/>
    </source>
</evidence>
<organism evidence="2 3">
    <name type="scientific">Halocaridina rubra</name>
    <name type="common">Hawaiian red shrimp</name>
    <dbReference type="NCBI Taxonomy" id="373956"/>
    <lineage>
        <taxon>Eukaryota</taxon>
        <taxon>Metazoa</taxon>
        <taxon>Ecdysozoa</taxon>
        <taxon>Arthropoda</taxon>
        <taxon>Crustacea</taxon>
        <taxon>Multicrustacea</taxon>
        <taxon>Malacostraca</taxon>
        <taxon>Eumalacostraca</taxon>
        <taxon>Eucarida</taxon>
        <taxon>Decapoda</taxon>
        <taxon>Pleocyemata</taxon>
        <taxon>Caridea</taxon>
        <taxon>Atyoidea</taxon>
        <taxon>Atyidae</taxon>
        <taxon>Halocaridina</taxon>
    </lineage>
</organism>
<dbReference type="InterPro" id="IPR036875">
    <property type="entry name" value="Znf_CCHC_sf"/>
</dbReference>
<dbReference type="InterPro" id="IPR001878">
    <property type="entry name" value="Znf_CCHC"/>
</dbReference>
<dbReference type="GO" id="GO:0008270">
    <property type="term" value="F:zinc ion binding"/>
    <property type="evidence" value="ECO:0007669"/>
    <property type="project" value="InterPro"/>
</dbReference>
<gene>
    <name evidence="2" type="ORF">SK128_008763</name>
</gene>
<dbReference type="SMART" id="SM00343">
    <property type="entry name" value="ZnF_C2HC"/>
    <property type="match status" value="2"/>
</dbReference>
<evidence type="ECO:0000313" key="3">
    <source>
        <dbReference type="Proteomes" id="UP001381693"/>
    </source>
</evidence>
<keyword evidence="3" id="KW-1185">Reference proteome</keyword>
<comment type="caution">
    <text evidence="2">The sequence shown here is derived from an EMBL/GenBank/DDBJ whole genome shotgun (WGS) entry which is preliminary data.</text>
</comment>
<feature type="domain" description="CCHC-type" evidence="1">
    <location>
        <begin position="106"/>
        <end position="122"/>
    </location>
</feature>
<protein>
    <recommendedName>
        <fullName evidence="1">CCHC-type domain-containing protein</fullName>
    </recommendedName>
</protein>
<dbReference type="Proteomes" id="UP001381693">
    <property type="component" value="Unassembled WGS sequence"/>
</dbReference>
<reference evidence="2 3" key="1">
    <citation type="submission" date="2023-11" db="EMBL/GenBank/DDBJ databases">
        <title>Halocaridina rubra genome assembly.</title>
        <authorList>
            <person name="Smith C."/>
        </authorList>
    </citation>
    <scope>NUCLEOTIDE SEQUENCE [LARGE SCALE GENOMIC DNA]</scope>
    <source>
        <strain evidence="2">EP-1</strain>
        <tissue evidence="2">Whole</tissue>
    </source>
</reference>
<dbReference type="AlphaFoldDB" id="A0AAN9A1V9"/>
<proteinExistence type="predicted"/>